<proteinExistence type="predicted"/>
<evidence type="ECO:0000256" key="1">
    <source>
        <dbReference type="SAM" id="Phobius"/>
    </source>
</evidence>
<dbReference type="RefSeq" id="WP_003752294.1">
    <property type="nucleotide sequence ID" value="NZ_CP063071.1"/>
</dbReference>
<dbReference type="NCBIfam" id="NF041002">
    <property type="entry name" value="pilin_ComGF"/>
    <property type="match status" value="1"/>
</dbReference>
<comment type="caution">
    <text evidence="2">The sequence shown here is derived from an EMBL/GenBank/DDBJ whole genome shotgun (WGS) entry which is preliminary data.</text>
</comment>
<protein>
    <submittedName>
        <fullName evidence="2">ComGF family competence protein</fullName>
    </submittedName>
</protein>
<feature type="transmembrane region" description="Helical" evidence="1">
    <location>
        <begin position="21"/>
        <end position="42"/>
    </location>
</feature>
<keyword evidence="1" id="KW-1133">Transmembrane helix</keyword>
<reference evidence="2 3" key="1">
    <citation type="submission" date="2020-03" db="EMBL/GenBank/DDBJ databases">
        <title>Soil Listeria distribution.</title>
        <authorList>
            <person name="Liao J."/>
            <person name="Wiedmann M."/>
        </authorList>
    </citation>
    <scope>NUCLEOTIDE SEQUENCE [LARGE SCALE GENOMIC DNA]</scope>
    <source>
        <strain evidence="2 3">FSL L7-1560</strain>
    </source>
</reference>
<keyword evidence="1" id="KW-0472">Membrane</keyword>
<dbReference type="Pfam" id="PF15980">
    <property type="entry name" value="ComGF"/>
    <property type="match status" value="1"/>
</dbReference>
<evidence type="ECO:0000313" key="2">
    <source>
        <dbReference type="EMBL" id="MBC1484978.1"/>
    </source>
</evidence>
<keyword evidence="1" id="KW-0812">Transmembrane</keyword>
<sequence length="155" mass="18312">MRKIVPKKNVHYRGASPAFTLLETILSITIILSISSLIPLFFQCYNKTIQLSNVDKTTEWQLFLIQMRLEWTQAYNIEVEKEKLSFQVDDNRITYTKFNDLLRRQVNGKGHEPLLTKIKDWQFVKKENQLILKVVFSDSTTYSSRFPLPRTKEQP</sequence>
<dbReference type="Proteomes" id="UP000523362">
    <property type="component" value="Unassembled WGS sequence"/>
</dbReference>
<accession>A0A7X0X094</accession>
<evidence type="ECO:0000313" key="3">
    <source>
        <dbReference type="Proteomes" id="UP000523362"/>
    </source>
</evidence>
<dbReference type="InterPro" id="IPR016977">
    <property type="entry name" value="ComGF"/>
</dbReference>
<dbReference type="EMBL" id="JAARRG010000001">
    <property type="protein sequence ID" value="MBC1484978.1"/>
    <property type="molecule type" value="Genomic_DNA"/>
</dbReference>
<dbReference type="PIRSF" id="PIRSF031611">
    <property type="entry name" value="Competence_ComGF"/>
    <property type="match status" value="1"/>
</dbReference>
<gene>
    <name evidence="2" type="ORF">HB897_01880</name>
</gene>
<organism evidence="2 3">
    <name type="scientific">Listeria seeligeri</name>
    <dbReference type="NCBI Taxonomy" id="1640"/>
    <lineage>
        <taxon>Bacteria</taxon>
        <taxon>Bacillati</taxon>
        <taxon>Bacillota</taxon>
        <taxon>Bacilli</taxon>
        <taxon>Bacillales</taxon>
        <taxon>Listeriaceae</taxon>
        <taxon>Listeria</taxon>
    </lineage>
</organism>
<dbReference type="AlphaFoldDB" id="A0A7X0X094"/>
<name>A0A7X0X094_LISSE</name>